<evidence type="ECO:0000313" key="3">
    <source>
        <dbReference type="Proteomes" id="UP000244925"/>
    </source>
</evidence>
<comment type="caution">
    <text evidence="2">The sequence shown here is derived from an EMBL/GenBank/DDBJ whole genome shotgun (WGS) entry which is preliminary data.</text>
</comment>
<feature type="region of interest" description="Disordered" evidence="1">
    <location>
        <begin position="283"/>
        <end position="333"/>
    </location>
</feature>
<reference evidence="3" key="1">
    <citation type="submission" date="2018-02" db="EMBL/GenBank/DDBJ databases">
        <authorList>
            <person name="Clavel T."/>
            <person name="Strowig T."/>
        </authorList>
    </citation>
    <scope>NUCLEOTIDE SEQUENCE [LARGE SCALE GENOMIC DNA]</scope>
    <source>
        <strain evidence="3">DSM 100764</strain>
    </source>
</reference>
<keyword evidence="3" id="KW-1185">Reference proteome</keyword>
<dbReference type="GeneID" id="93423637"/>
<dbReference type="EMBL" id="PUBV01000034">
    <property type="protein sequence ID" value="PWB06114.1"/>
    <property type="molecule type" value="Genomic_DNA"/>
</dbReference>
<dbReference type="AlphaFoldDB" id="A0A2V1IUB2"/>
<evidence type="ECO:0000313" key="2">
    <source>
        <dbReference type="EMBL" id="PWB06114.1"/>
    </source>
</evidence>
<dbReference type="Proteomes" id="UP000244925">
    <property type="component" value="Unassembled WGS sequence"/>
</dbReference>
<protein>
    <recommendedName>
        <fullName evidence="4">PIN domain-containing protein</fullName>
    </recommendedName>
</protein>
<feature type="compositionally biased region" description="Basic and acidic residues" evidence="1">
    <location>
        <begin position="301"/>
        <end position="315"/>
    </location>
</feature>
<organism evidence="2 3">
    <name type="scientific">Paramuribaculum intestinale</name>
    <dbReference type="NCBI Taxonomy" id="2094151"/>
    <lineage>
        <taxon>Bacteria</taxon>
        <taxon>Pseudomonadati</taxon>
        <taxon>Bacteroidota</taxon>
        <taxon>Bacteroidia</taxon>
        <taxon>Bacteroidales</taxon>
        <taxon>Muribaculaceae</taxon>
        <taxon>Paramuribaculum</taxon>
    </lineage>
</organism>
<evidence type="ECO:0008006" key="4">
    <source>
        <dbReference type="Google" id="ProtNLM"/>
    </source>
</evidence>
<evidence type="ECO:0000256" key="1">
    <source>
        <dbReference type="SAM" id="MobiDB-lite"/>
    </source>
</evidence>
<name>A0A2V1IUB2_9BACT</name>
<proteinExistence type="predicted"/>
<gene>
    <name evidence="2" type="ORF">C5O25_11280</name>
</gene>
<accession>A0A2V1IUB2</accession>
<dbReference type="RefSeq" id="WP_107036843.1">
    <property type="nucleotide sequence ID" value="NZ_CP098825.1"/>
</dbReference>
<sequence length="556" mass="64237">MSTRFQEYIENRIVNHKAISVPEKHVLEVIDRFDIGSKAVLIYVDDVKFEIYDVAINGSARPSRFHFDGVGKEIPHRLGELFQNYDERGKQYDCLFVESREDAKIIFDSYFNKFLDIDKLLNEVNNEISNLNLNVDDHIILVNGSNVNRLLRYAFQQKAKRIVCLEPQNEQINIKGRIEIANSLSSNRVNIIAPMNTVLGLMLNKNNIFIPLCEDTLDSLFYKGISWRKLLGNFANTSQSDIYINHTPCRVLKITPFIDAFGNLFINIYSILENRGVNRIIDGPGKTMSESAERRPKRNKPQTEETSKPQVKKTESISSQRAEPKKRKEGSFRQNTSIDDEIVLFDKSSYPWKNVEQRLADMQITEVESNIKRLNEVFDAIYSCDRIVTDTNLWMTEYPVGSRQMAYLKLIEFITGKFVEGRNQVFEIIPEVYEEINKHDRKGVAASHKAKAIIGKYQAKDLVDLRGLTFEQNPKAYADTPLGYHILDLLTHGVKFAVLTNDEDASIRWRQNIKDENTRNGSNDMPPIMLCRNLQKLFELRGKLIVRKKELKNSKR</sequence>